<name>A0AA38M3A6_9CUCU</name>
<sequence>MCSSNVVADFLPCFSECSESSQILKYSRDGNAVNFNLYKSFSNYCPVFKCCLSNTRIVFFGELLSRLSLHHQPVRRKPLVSLVDLDEISPVEDDNPRITDDLIVNPVERPLLEKNRFNPIILDPLSLEIIQKKRVINRLYETEQKKLVRITIMYTLAFFALALTTFFIIYLA</sequence>
<protein>
    <submittedName>
        <fullName evidence="2">Uncharacterized protein</fullName>
    </submittedName>
</protein>
<evidence type="ECO:0000256" key="1">
    <source>
        <dbReference type="SAM" id="Phobius"/>
    </source>
</evidence>
<evidence type="ECO:0000313" key="3">
    <source>
        <dbReference type="Proteomes" id="UP001168821"/>
    </source>
</evidence>
<proteinExistence type="predicted"/>
<keyword evidence="1" id="KW-0812">Transmembrane</keyword>
<dbReference type="Proteomes" id="UP001168821">
    <property type="component" value="Unassembled WGS sequence"/>
</dbReference>
<dbReference type="AlphaFoldDB" id="A0AA38M3A6"/>
<reference evidence="2" key="1">
    <citation type="journal article" date="2023" name="G3 (Bethesda)">
        <title>Whole genome assemblies of Zophobas morio and Tenebrio molitor.</title>
        <authorList>
            <person name="Kaur S."/>
            <person name="Stinson S.A."/>
            <person name="diCenzo G.C."/>
        </authorList>
    </citation>
    <scope>NUCLEOTIDE SEQUENCE</scope>
    <source>
        <strain evidence="2">QUZm001</strain>
    </source>
</reference>
<keyword evidence="1" id="KW-0472">Membrane</keyword>
<evidence type="ECO:0000313" key="2">
    <source>
        <dbReference type="EMBL" id="KAJ3642158.1"/>
    </source>
</evidence>
<keyword evidence="1" id="KW-1133">Transmembrane helix</keyword>
<gene>
    <name evidence="2" type="ORF">Zmor_024967</name>
</gene>
<feature type="transmembrane region" description="Helical" evidence="1">
    <location>
        <begin position="147"/>
        <end position="171"/>
    </location>
</feature>
<keyword evidence="3" id="KW-1185">Reference proteome</keyword>
<accession>A0AA38M3A6</accession>
<comment type="caution">
    <text evidence="2">The sequence shown here is derived from an EMBL/GenBank/DDBJ whole genome shotgun (WGS) entry which is preliminary data.</text>
</comment>
<dbReference type="EMBL" id="JALNTZ010000008">
    <property type="protein sequence ID" value="KAJ3642158.1"/>
    <property type="molecule type" value="Genomic_DNA"/>
</dbReference>
<organism evidence="2 3">
    <name type="scientific">Zophobas morio</name>
    <dbReference type="NCBI Taxonomy" id="2755281"/>
    <lineage>
        <taxon>Eukaryota</taxon>
        <taxon>Metazoa</taxon>
        <taxon>Ecdysozoa</taxon>
        <taxon>Arthropoda</taxon>
        <taxon>Hexapoda</taxon>
        <taxon>Insecta</taxon>
        <taxon>Pterygota</taxon>
        <taxon>Neoptera</taxon>
        <taxon>Endopterygota</taxon>
        <taxon>Coleoptera</taxon>
        <taxon>Polyphaga</taxon>
        <taxon>Cucujiformia</taxon>
        <taxon>Tenebrionidae</taxon>
        <taxon>Zophobas</taxon>
    </lineage>
</organism>